<dbReference type="EMBL" id="CASHSV030000024">
    <property type="protein sequence ID" value="CAJ2640624.1"/>
    <property type="molecule type" value="Genomic_DNA"/>
</dbReference>
<accession>A0ACB0J7S5</accession>
<gene>
    <name evidence="1" type="ORF">MILVUS5_LOCUS10442</name>
</gene>
<keyword evidence="2" id="KW-1185">Reference proteome</keyword>
<reference evidence="1" key="1">
    <citation type="submission" date="2023-10" db="EMBL/GenBank/DDBJ databases">
        <authorList>
            <person name="Rodriguez Cubillos JULIANA M."/>
            <person name="De Vega J."/>
        </authorList>
    </citation>
    <scope>NUCLEOTIDE SEQUENCE</scope>
</reference>
<evidence type="ECO:0000313" key="1">
    <source>
        <dbReference type="EMBL" id="CAJ2640624.1"/>
    </source>
</evidence>
<comment type="caution">
    <text evidence="1">The sequence shown here is derived from an EMBL/GenBank/DDBJ whole genome shotgun (WGS) entry which is preliminary data.</text>
</comment>
<evidence type="ECO:0000313" key="2">
    <source>
        <dbReference type="Proteomes" id="UP001177021"/>
    </source>
</evidence>
<sequence>MIAIETAASKGWSYLWLESDSMLVVLAFSSAKIVPWALRNRWDNCVTLHSNMNFYVSHIYREGNHCADKLANIGLSLHGLTWWNHIPPELQGDFIRNRLDMPYFRFS</sequence>
<proteinExistence type="predicted"/>
<organism evidence="1 2">
    <name type="scientific">Trifolium pratense</name>
    <name type="common">Red clover</name>
    <dbReference type="NCBI Taxonomy" id="57577"/>
    <lineage>
        <taxon>Eukaryota</taxon>
        <taxon>Viridiplantae</taxon>
        <taxon>Streptophyta</taxon>
        <taxon>Embryophyta</taxon>
        <taxon>Tracheophyta</taxon>
        <taxon>Spermatophyta</taxon>
        <taxon>Magnoliopsida</taxon>
        <taxon>eudicotyledons</taxon>
        <taxon>Gunneridae</taxon>
        <taxon>Pentapetalae</taxon>
        <taxon>rosids</taxon>
        <taxon>fabids</taxon>
        <taxon>Fabales</taxon>
        <taxon>Fabaceae</taxon>
        <taxon>Papilionoideae</taxon>
        <taxon>50 kb inversion clade</taxon>
        <taxon>NPAAA clade</taxon>
        <taxon>Hologalegina</taxon>
        <taxon>IRL clade</taxon>
        <taxon>Trifolieae</taxon>
        <taxon>Trifolium</taxon>
    </lineage>
</organism>
<dbReference type="Proteomes" id="UP001177021">
    <property type="component" value="Unassembled WGS sequence"/>
</dbReference>
<name>A0ACB0J7S5_TRIPR</name>
<protein>
    <submittedName>
        <fullName evidence="1">Uncharacterized protein</fullName>
    </submittedName>
</protein>